<dbReference type="InParanoid" id="A0A1V8SN34"/>
<organism evidence="1 2">
    <name type="scientific">Cryoendolithus antarcticus</name>
    <dbReference type="NCBI Taxonomy" id="1507870"/>
    <lineage>
        <taxon>Eukaryota</taxon>
        <taxon>Fungi</taxon>
        <taxon>Dikarya</taxon>
        <taxon>Ascomycota</taxon>
        <taxon>Pezizomycotina</taxon>
        <taxon>Dothideomycetes</taxon>
        <taxon>Dothideomycetidae</taxon>
        <taxon>Cladosporiales</taxon>
        <taxon>Cladosporiaceae</taxon>
        <taxon>Cryoendolithus</taxon>
    </lineage>
</organism>
<dbReference type="AlphaFoldDB" id="A0A1V8SN34"/>
<sequence length="155" mass="16633">MGGASFAHLISELSATKPGMESLRQVGETMDEGDRARARNVAIWVVGLPIVVGTGLASSSAADFGAASTGHTDTKNAAAAAVPGADVKAHHAELENTFTKILEAMQWDTWFSYTDHRLPDEPPTAWELQRLMNELENAQSALIAEIEIDDTRESV</sequence>
<comment type="caution">
    <text evidence="1">The sequence shown here is derived from an EMBL/GenBank/DDBJ whole genome shotgun (WGS) entry which is preliminary data.</text>
</comment>
<accession>A0A1V8SN34</accession>
<dbReference type="Proteomes" id="UP000192596">
    <property type="component" value="Unassembled WGS sequence"/>
</dbReference>
<reference evidence="2" key="1">
    <citation type="submission" date="2017-03" db="EMBL/GenBank/DDBJ databases">
        <title>Genomes of endolithic fungi from Antarctica.</title>
        <authorList>
            <person name="Coleine C."/>
            <person name="Masonjones S."/>
            <person name="Stajich J.E."/>
        </authorList>
    </citation>
    <scope>NUCLEOTIDE SEQUENCE [LARGE SCALE GENOMIC DNA]</scope>
    <source>
        <strain evidence="2">CCFEE 5527</strain>
    </source>
</reference>
<dbReference type="OrthoDB" id="3650217at2759"/>
<dbReference type="EMBL" id="NAJO01000034">
    <property type="protein sequence ID" value="OQO00576.1"/>
    <property type="molecule type" value="Genomic_DNA"/>
</dbReference>
<protein>
    <submittedName>
        <fullName evidence="1">Uncharacterized protein</fullName>
    </submittedName>
</protein>
<name>A0A1V8SN34_9PEZI</name>
<evidence type="ECO:0000313" key="1">
    <source>
        <dbReference type="EMBL" id="OQO00576.1"/>
    </source>
</evidence>
<evidence type="ECO:0000313" key="2">
    <source>
        <dbReference type="Proteomes" id="UP000192596"/>
    </source>
</evidence>
<keyword evidence="2" id="KW-1185">Reference proteome</keyword>
<gene>
    <name evidence="1" type="ORF">B0A48_13066</name>
</gene>
<proteinExistence type="predicted"/>